<dbReference type="Pfam" id="PF00381">
    <property type="entry name" value="PTS-HPr"/>
    <property type="match status" value="1"/>
</dbReference>
<keyword evidence="12" id="KW-0418">Kinase</keyword>
<dbReference type="InterPro" id="IPR040442">
    <property type="entry name" value="Pyrv_kinase-like_dom_sf"/>
</dbReference>
<dbReference type="Pfam" id="PF02896">
    <property type="entry name" value="PEP-utilizers_C"/>
    <property type="match status" value="1"/>
</dbReference>
<dbReference type="PROSITE" id="PS51350">
    <property type="entry name" value="PTS_HPR_DOM"/>
    <property type="match status" value="1"/>
</dbReference>
<dbReference type="PRINTS" id="PR00107">
    <property type="entry name" value="PHOSPHOCPHPR"/>
</dbReference>
<dbReference type="InterPro" id="IPR008731">
    <property type="entry name" value="PTS_EIN"/>
</dbReference>
<proteinExistence type="inferred from homology"/>
<dbReference type="GO" id="GO:0046872">
    <property type="term" value="F:metal ion binding"/>
    <property type="evidence" value="ECO:0007669"/>
    <property type="project" value="UniProtKB-KW"/>
</dbReference>
<comment type="similarity">
    <text evidence="4">Belongs to the PEP-utilizing enzyme family.</text>
</comment>
<dbReference type="GO" id="GO:0009401">
    <property type="term" value="P:phosphoenolpyruvate-dependent sugar phosphotransferase system"/>
    <property type="evidence" value="ECO:0007669"/>
    <property type="project" value="UniProtKB-KW"/>
</dbReference>
<dbReference type="GO" id="GO:0008965">
    <property type="term" value="F:phosphoenolpyruvate-protein phosphotransferase activity"/>
    <property type="evidence" value="ECO:0007669"/>
    <property type="project" value="UniProtKB-EC"/>
</dbReference>
<keyword evidence="11" id="KW-0479">Metal-binding</keyword>
<dbReference type="Proteomes" id="UP000613768">
    <property type="component" value="Unassembled WGS sequence"/>
</dbReference>
<evidence type="ECO:0000256" key="2">
    <source>
        <dbReference type="ARBA" id="ARBA00001946"/>
    </source>
</evidence>
<dbReference type="SUPFAM" id="SSF51261">
    <property type="entry name" value="Duplicated hybrid motif"/>
    <property type="match status" value="1"/>
</dbReference>
<dbReference type="InterPro" id="IPR011055">
    <property type="entry name" value="Dup_hybrid_motif"/>
</dbReference>
<evidence type="ECO:0000256" key="8">
    <source>
        <dbReference type="ARBA" id="ARBA00022597"/>
    </source>
</evidence>
<feature type="domain" description="HPr" evidence="15">
    <location>
        <begin position="171"/>
        <end position="258"/>
    </location>
</feature>
<keyword evidence="17" id="KW-1185">Reference proteome</keyword>
<keyword evidence="9 16" id="KW-0808">Transferase</keyword>
<evidence type="ECO:0000256" key="6">
    <source>
        <dbReference type="ARBA" id="ARBA00022448"/>
    </source>
</evidence>
<dbReference type="Pfam" id="PF00358">
    <property type="entry name" value="PTS_EIIA_1"/>
    <property type="match status" value="1"/>
</dbReference>
<dbReference type="InterPro" id="IPR050499">
    <property type="entry name" value="PEP-utilizing_PTS_enzyme"/>
</dbReference>
<dbReference type="PRINTS" id="PR01736">
    <property type="entry name" value="PHPHTRNFRASE"/>
</dbReference>
<comment type="subcellular location">
    <subcellularLocation>
        <location evidence="3">Cytoplasm</location>
    </subcellularLocation>
</comment>
<evidence type="ECO:0000313" key="17">
    <source>
        <dbReference type="Proteomes" id="UP000613768"/>
    </source>
</evidence>
<keyword evidence="8" id="KW-0762">Sugar transport</keyword>
<dbReference type="NCBIfam" id="TIGR01003">
    <property type="entry name" value="PTS_HPr_family"/>
    <property type="match status" value="1"/>
</dbReference>
<gene>
    <name evidence="16" type="primary">ptsP</name>
    <name evidence="16" type="ORF">IFO71_12795</name>
</gene>
<dbReference type="InterPro" id="IPR035895">
    <property type="entry name" value="HPr-like_sf"/>
</dbReference>
<keyword evidence="6" id="KW-0813">Transport</keyword>
<dbReference type="SUPFAM" id="SSF47831">
    <property type="entry name" value="Enzyme I of the PEP:sugar phosphotransferase system HPr-binding (sub)domain"/>
    <property type="match status" value="1"/>
</dbReference>
<dbReference type="GO" id="GO:0016301">
    <property type="term" value="F:kinase activity"/>
    <property type="evidence" value="ECO:0007669"/>
    <property type="project" value="UniProtKB-KW"/>
</dbReference>
<dbReference type="InterPro" id="IPR001020">
    <property type="entry name" value="PTS_HPr_His_P_site"/>
</dbReference>
<dbReference type="PROSITE" id="PS00369">
    <property type="entry name" value="PTS_HPR_HIS"/>
    <property type="match status" value="1"/>
</dbReference>
<evidence type="ECO:0000259" key="14">
    <source>
        <dbReference type="PROSITE" id="PS51093"/>
    </source>
</evidence>
<dbReference type="InterPro" id="IPR001127">
    <property type="entry name" value="PTS_EIIA_1_perm"/>
</dbReference>
<comment type="caution">
    <text evidence="16">The sequence shown here is derived from an EMBL/GenBank/DDBJ whole genome shotgun (WGS) entry which is preliminary data.</text>
</comment>
<dbReference type="PROSITE" id="PS51093">
    <property type="entry name" value="PTS_EIIA_TYPE_1"/>
    <property type="match status" value="1"/>
</dbReference>
<dbReference type="Pfam" id="PF00391">
    <property type="entry name" value="PEP-utilizers"/>
    <property type="match status" value="1"/>
</dbReference>
<evidence type="ECO:0000256" key="12">
    <source>
        <dbReference type="ARBA" id="ARBA00022777"/>
    </source>
</evidence>
<dbReference type="InterPro" id="IPR002114">
    <property type="entry name" value="PTS_HPr_Ser_P_site"/>
</dbReference>
<evidence type="ECO:0000256" key="13">
    <source>
        <dbReference type="ARBA" id="ARBA00022842"/>
    </source>
</evidence>
<keyword evidence="13" id="KW-0460">Magnesium</keyword>
<dbReference type="PROSITE" id="PS00371">
    <property type="entry name" value="PTS_EIIA_TYPE_1_HIS"/>
    <property type="match status" value="1"/>
</dbReference>
<comment type="cofactor">
    <cofactor evidence="2">
        <name>Mg(2+)</name>
        <dbReference type="ChEBI" id="CHEBI:18420"/>
    </cofactor>
</comment>
<evidence type="ECO:0000256" key="4">
    <source>
        <dbReference type="ARBA" id="ARBA00007837"/>
    </source>
</evidence>
<dbReference type="EC" id="2.7.3.9" evidence="5"/>
<protein>
    <recommendedName>
        <fullName evidence="5">phosphoenolpyruvate--protein phosphotransferase</fullName>
        <ecNumber evidence="5">2.7.3.9</ecNumber>
    </recommendedName>
</protein>
<keyword evidence="7" id="KW-0963">Cytoplasm</keyword>
<dbReference type="CDD" id="cd00367">
    <property type="entry name" value="PTS-HPr_like"/>
    <property type="match status" value="1"/>
</dbReference>
<organism evidence="16 17">
    <name type="scientific">Pseudomarimonas arenosa</name>
    <dbReference type="NCBI Taxonomy" id="2774145"/>
    <lineage>
        <taxon>Bacteria</taxon>
        <taxon>Pseudomonadati</taxon>
        <taxon>Pseudomonadota</taxon>
        <taxon>Gammaproteobacteria</taxon>
        <taxon>Lysobacterales</taxon>
        <taxon>Lysobacteraceae</taxon>
        <taxon>Pseudomarimonas</taxon>
    </lineage>
</organism>
<evidence type="ECO:0000256" key="1">
    <source>
        <dbReference type="ARBA" id="ARBA00000683"/>
    </source>
</evidence>
<dbReference type="InterPro" id="IPR036637">
    <property type="entry name" value="Phosphohistidine_dom_sf"/>
</dbReference>
<evidence type="ECO:0000256" key="5">
    <source>
        <dbReference type="ARBA" id="ARBA00012232"/>
    </source>
</evidence>
<evidence type="ECO:0000256" key="11">
    <source>
        <dbReference type="ARBA" id="ARBA00022723"/>
    </source>
</evidence>
<evidence type="ECO:0000256" key="10">
    <source>
        <dbReference type="ARBA" id="ARBA00022683"/>
    </source>
</evidence>
<dbReference type="InterPro" id="IPR023151">
    <property type="entry name" value="PEP_util_CS"/>
</dbReference>
<dbReference type="InterPro" id="IPR008279">
    <property type="entry name" value="PEP-util_enz_mobile_dom"/>
</dbReference>
<comment type="catalytic activity">
    <reaction evidence="1">
        <text>L-histidyl-[protein] + phosphoenolpyruvate = N(pros)-phospho-L-histidyl-[protein] + pyruvate</text>
        <dbReference type="Rhea" id="RHEA:23880"/>
        <dbReference type="Rhea" id="RHEA-COMP:9745"/>
        <dbReference type="Rhea" id="RHEA-COMP:9746"/>
        <dbReference type="ChEBI" id="CHEBI:15361"/>
        <dbReference type="ChEBI" id="CHEBI:29979"/>
        <dbReference type="ChEBI" id="CHEBI:58702"/>
        <dbReference type="ChEBI" id="CHEBI:64837"/>
        <dbReference type="EC" id="2.7.3.9"/>
    </reaction>
</comment>
<dbReference type="SUPFAM" id="SSF51621">
    <property type="entry name" value="Phosphoenolpyruvate/pyruvate domain"/>
    <property type="match status" value="1"/>
</dbReference>
<dbReference type="InterPro" id="IPR006318">
    <property type="entry name" value="PTS_EI-like"/>
</dbReference>
<sequence>MAEQSNILPVLAPLSGVRVPLSRVPDPVFAQRMVGDGASLDPTSSTLLAPIDGDVVQLHAAHHAITLRHPSGVDILIHIGIDTVTLRGEGFTPMVRLGDRVSAGQGLIRFDLDHLACRARSMLTQVVVANGERVVALQLGRGELEAGRSLLFSLTLNSDDRSAAAVHRGDQHATKVELPNPAGLHARPAAVFAEAAKHYRADVRLRFQGREANGKSLVALMSLATAAGSVVELVARGPDAREALGRLAELLRQGCGEDLQAARAEAERRPSLEVERAANRAVSGELRGVTASPGLAIGRVFQWRRGALQVQERGADPASEHQRLSQALRAAERSLRELQVQSTDTARGAILAAQQELLQDPQLVDSALALIDQGKSAAYAWQTATEQSAATLAALGNALLAERAADLRDIGRRVLGELLGEVTTSVQLPEGCILIAEDLTPSETADLDRQRLRGFCTRGGGATGHVAILARSFGLPALCAIDPQALQLADGQRVILDADRGLLLTAPAPEQWAQAERDVEEAKQRAQRERTAAQQPARSADGQRIEVVANVRHAADTADALAAGAEGVGLLRSELLFEQRSSAPDEDEQIAAYAAVARCLGQDRPLVIRSLDVGGDKPLSYLPLPREDNPFLGQRGVRLSLAHPALFCTQIRAVLRATQGHRLHLMLPMVATLEEFRQARALVAEQAEQLGLAMPSLGIMIEVPSAALLAEQFAREVDFMSIGSNDLTQYTLAMDRGHAQLAQHADALHPAVLRLIGLCGDAVKRNAKWLGVCGAMASDPLAVPALLGLGVRELSVEAPAVAAVKAAVARCYLDECRALAQQLVELDTASAVRARLSEFQSRAHAARVEESV</sequence>
<dbReference type="SUPFAM" id="SSF52009">
    <property type="entry name" value="Phosphohistidine domain"/>
    <property type="match status" value="1"/>
</dbReference>
<dbReference type="InterPro" id="IPR036618">
    <property type="entry name" value="PtsI_HPr-bd_sf"/>
</dbReference>
<dbReference type="SUPFAM" id="SSF55594">
    <property type="entry name" value="HPr-like"/>
    <property type="match status" value="1"/>
</dbReference>
<dbReference type="Gene3D" id="3.30.1340.10">
    <property type="entry name" value="HPr-like"/>
    <property type="match status" value="1"/>
</dbReference>
<evidence type="ECO:0000256" key="9">
    <source>
        <dbReference type="ARBA" id="ARBA00022679"/>
    </source>
</evidence>
<dbReference type="InterPro" id="IPR015813">
    <property type="entry name" value="Pyrv/PenolPyrv_kinase-like_dom"/>
</dbReference>
<dbReference type="AlphaFoldDB" id="A0AAW3ZNW0"/>
<dbReference type="PROSITE" id="PS00742">
    <property type="entry name" value="PEP_ENZYMES_2"/>
    <property type="match status" value="1"/>
</dbReference>
<feature type="domain" description="PTS EIIA type-1" evidence="14">
    <location>
        <begin position="26"/>
        <end position="130"/>
    </location>
</feature>
<dbReference type="Pfam" id="PF05524">
    <property type="entry name" value="PEP-utilisers_N"/>
    <property type="match status" value="1"/>
</dbReference>
<accession>A0AAW3ZNW0</accession>
<dbReference type="Gene3D" id="1.10.274.10">
    <property type="entry name" value="PtsI, HPr-binding domain"/>
    <property type="match status" value="1"/>
</dbReference>
<evidence type="ECO:0000256" key="3">
    <source>
        <dbReference type="ARBA" id="ARBA00004496"/>
    </source>
</evidence>
<keyword evidence="10" id="KW-0598">Phosphotransferase system</keyword>
<dbReference type="Gene3D" id="3.20.20.60">
    <property type="entry name" value="Phosphoenolpyruvate-binding domains"/>
    <property type="match status" value="1"/>
</dbReference>
<dbReference type="GO" id="GO:0005737">
    <property type="term" value="C:cytoplasm"/>
    <property type="evidence" value="ECO:0007669"/>
    <property type="project" value="UniProtKB-SubCell"/>
</dbReference>
<name>A0AAW3ZNW0_9GAMM</name>
<dbReference type="EMBL" id="JACYTR010000026">
    <property type="protein sequence ID" value="MBD8526615.1"/>
    <property type="molecule type" value="Genomic_DNA"/>
</dbReference>
<dbReference type="PANTHER" id="PTHR46244">
    <property type="entry name" value="PHOSPHOENOLPYRUVATE-PROTEIN PHOSPHOTRANSFERASE"/>
    <property type="match status" value="1"/>
</dbReference>
<evidence type="ECO:0000259" key="15">
    <source>
        <dbReference type="PROSITE" id="PS51350"/>
    </source>
</evidence>
<dbReference type="Gene3D" id="2.70.70.10">
    <property type="entry name" value="Glucose Permease (Domain IIA)"/>
    <property type="match status" value="1"/>
</dbReference>
<reference evidence="16 17" key="1">
    <citation type="submission" date="2020-09" db="EMBL/GenBank/DDBJ databases">
        <title>Pseudoxanthomonas sp. CAU 1598 isolated from sand of Yaerae Beach.</title>
        <authorList>
            <person name="Kim W."/>
        </authorList>
    </citation>
    <scope>NUCLEOTIDE SEQUENCE [LARGE SCALE GENOMIC DNA]</scope>
    <source>
        <strain evidence="16 17">CAU 1598</strain>
    </source>
</reference>
<dbReference type="InterPro" id="IPR000032">
    <property type="entry name" value="HPr-like"/>
</dbReference>
<dbReference type="RefSeq" id="WP_192030035.1">
    <property type="nucleotide sequence ID" value="NZ_JACYTR010000026.1"/>
</dbReference>
<dbReference type="InterPro" id="IPR000121">
    <property type="entry name" value="PEP_util_C"/>
</dbReference>
<evidence type="ECO:0000313" key="16">
    <source>
        <dbReference type="EMBL" id="MBD8526615.1"/>
    </source>
</evidence>
<dbReference type="PANTHER" id="PTHR46244:SF6">
    <property type="entry name" value="PHOSPHOENOLPYRUVATE-PROTEIN PHOSPHOTRANSFERASE"/>
    <property type="match status" value="1"/>
</dbReference>
<dbReference type="PROSITE" id="PS00589">
    <property type="entry name" value="PTS_HPR_SER"/>
    <property type="match status" value="1"/>
</dbReference>
<evidence type="ECO:0000256" key="7">
    <source>
        <dbReference type="ARBA" id="ARBA00022490"/>
    </source>
</evidence>
<dbReference type="NCBIfam" id="TIGR01417">
    <property type="entry name" value="PTS_I_fam"/>
    <property type="match status" value="1"/>
</dbReference>
<dbReference type="NCBIfam" id="TIGR00830">
    <property type="entry name" value="PTBA"/>
    <property type="match status" value="1"/>
</dbReference>
<dbReference type="Gene3D" id="3.50.30.10">
    <property type="entry name" value="Phosphohistidine domain"/>
    <property type="match status" value="1"/>
</dbReference>